<dbReference type="Proteomes" id="UP000010824">
    <property type="component" value="Chromosome"/>
</dbReference>
<accession>L0HEI6</accession>
<keyword evidence="5" id="KW-1185">Reference proteome</keyword>
<feature type="transmembrane region" description="Helical" evidence="1">
    <location>
        <begin position="346"/>
        <end position="372"/>
    </location>
</feature>
<organism evidence="4 5">
    <name type="scientific">Methanoregula formicica (strain DSM 22288 / NBRC 105244 / SMSP)</name>
    <dbReference type="NCBI Taxonomy" id="593750"/>
    <lineage>
        <taxon>Archaea</taxon>
        <taxon>Methanobacteriati</taxon>
        <taxon>Methanobacteriota</taxon>
        <taxon>Stenosarchaea group</taxon>
        <taxon>Methanomicrobia</taxon>
        <taxon>Methanomicrobiales</taxon>
        <taxon>Methanoregulaceae</taxon>
        <taxon>Methanoregula</taxon>
    </lineage>
</organism>
<dbReference type="eggNOG" id="arCOG00894">
    <property type="taxonomic scope" value="Archaea"/>
</dbReference>
<dbReference type="CDD" id="cd04179">
    <property type="entry name" value="DPM_DPG-synthase_like"/>
    <property type="match status" value="1"/>
</dbReference>
<feature type="transmembrane region" description="Helical" evidence="1">
    <location>
        <begin position="268"/>
        <end position="289"/>
    </location>
</feature>
<keyword evidence="4" id="KW-0808">Transferase</keyword>
<dbReference type="InterPro" id="IPR050256">
    <property type="entry name" value="Glycosyltransferase_2"/>
</dbReference>
<keyword evidence="1" id="KW-0812">Transmembrane</keyword>
<dbReference type="Pfam" id="PF26629">
    <property type="entry name" value="GT2_TM_C"/>
    <property type="match status" value="1"/>
</dbReference>
<dbReference type="InterPro" id="IPR029044">
    <property type="entry name" value="Nucleotide-diphossugar_trans"/>
</dbReference>
<dbReference type="PANTHER" id="PTHR48090:SF7">
    <property type="entry name" value="RFBJ PROTEIN"/>
    <property type="match status" value="1"/>
</dbReference>
<protein>
    <submittedName>
        <fullName evidence="4">Glycosyl transferase</fullName>
    </submittedName>
</protein>
<name>L0HEI6_METFS</name>
<dbReference type="InterPro" id="IPR001173">
    <property type="entry name" value="Glyco_trans_2-like"/>
</dbReference>
<dbReference type="FunFam" id="3.90.550.10:FF:000129">
    <property type="entry name" value="Glycosyltransferase family 2 protein"/>
    <property type="match status" value="1"/>
</dbReference>
<evidence type="ECO:0000259" key="2">
    <source>
        <dbReference type="Pfam" id="PF00535"/>
    </source>
</evidence>
<gene>
    <name evidence="4" type="ordered locus">Metfor_0447</name>
</gene>
<dbReference type="PANTHER" id="PTHR48090">
    <property type="entry name" value="UNDECAPRENYL-PHOSPHATE 4-DEOXY-4-FORMAMIDO-L-ARABINOSE TRANSFERASE-RELATED"/>
    <property type="match status" value="1"/>
</dbReference>
<dbReference type="RefSeq" id="WP_015284483.1">
    <property type="nucleotide sequence ID" value="NC_019943.1"/>
</dbReference>
<dbReference type="OrthoDB" id="147253at2157"/>
<dbReference type="GO" id="GO:0016740">
    <property type="term" value="F:transferase activity"/>
    <property type="evidence" value="ECO:0007669"/>
    <property type="project" value="UniProtKB-KW"/>
</dbReference>
<feature type="domain" description="Glycosyltransferase 2-like" evidence="2">
    <location>
        <begin position="14"/>
        <end position="174"/>
    </location>
</feature>
<reference evidence="4 5" key="2">
    <citation type="journal article" date="2014" name="Genome Announc.">
        <title>Complete Genome Sequence of Methanoregula formicica SMSPT, a Mesophilic Hydrogenotrophic Methanogen Isolated from a Methanogenic Upflow Anaerobic Sludge Blanket Reactor.</title>
        <authorList>
            <person name="Yamamoto K."/>
            <person name="Tamaki H."/>
            <person name="Cadillo-Quiroz H."/>
            <person name="Imachi H."/>
            <person name="Kyrpides N."/>
            <person name="Woyke T."/>
            <person name="Goodwin L."/>
            <person name="Zinder S.H."/>
            <person name="Kamagata Y."/>
            <person name="Liu W.T."/>
        </authorList>
    </citation>
    <scope>NUCLEOTIDE SEQUENCE [LARGE SCALE GENOMIC DNA]</scope>
    <source>
        <strain evidence="5">DSM 22288 / NBRC 105244 / SMSP</strain>
    </source>
</reference>
<evidence type="ECO:0000259" key="3">
    <source>
        <dbReference type="Pfam" id="PF26629"/>
    </source>
</evidence>
<dbReference type="SUPFAM" id="SSF53448">
    <property type="entry name" value="Nucleotide-diphospho-sugar transferases"/>
    <property type="match status" value="1"/>
</dbReference>
<dbReference type="Gene3D" id="3.90.550.10">
    <property type="entry name" value="Spore Coat Polysaccharide Biosynthesis Protein SpsA, Chain A"/>
    <property type="match status" value="1"/>
</dbReference>
<dbReference type="HOGENOM" id="CLU_033536_4_0_2"/>
<evidence type="ECO:0000313" key="4">
    <source>
        <dbReference type="EMBL" id="AGB01519.1"/>
    </source>
</evidence>
<dbReference type="InParanoid" id="L0HEI6"/>
<feature type="domain" description="Low-salt glycan biosynthesis hexosyltransferase Agl6 C-terminal transmembrane region" evidence="3">
    <location>
        <begin position="288"/>
        <end position="376"/>
    </location>
</feature>
<feature type="transmembrane region" description="Helical" evidence="1">
    <location>
        <begin position="317"/>
        <end position="340"/>
    </location>
</feature>
<sequence length="385" mass="42730">MDSRSEIRYRYAVSVILPALNEELTIGECIRKIQTVFHDNTIDGEIIVADSSTDRTAEIAQSLGAIVIRPEKPGYGNAYLAGFAHAKGRYIVIGDADNTYDFSDISKLIAPLEAGADFVIGSRFKGVIHKGAMAPLHRYIGNPVLTWMVNVIFGTRFSDTHSGFRAITRNALDQLNLRTGGMEFASEMLVMAAKEQLTIVEVPIDYYPRRTPSKLHSFADGWRHIRFVLLMKPLPFVAIPGLLFSLMGILLMGFFYSQGEVESSHLHTFILGAIFFMGGLQVILTGFLMKTYSIIHGYEKKAGIIEVIMNYHNLEKFILAGILLSLAGIIFGINIFIHWITINFGVLSQISTAIISLVLITTGIQVFLFAVFQSMMLLNENNGHA</sequence>
<evidence type="ECO:0000313" key="5">
    <source>
        <dbReference type="Proteomes" id="UP000010824"/>
    </source>
</evidence>
<dbReference type="KEGG" id="mfo:Metfor_0447"/>
<dbReference type="FunCoup" id="L0HEI6">
    <property type="interactions" value="166"/>
</dbReference>
<evidence type="ECO:0000256" key="1">
    <source>
        <dbReference type="SAM" id="Phobius"/>
    </source>
</evidence>
<dbReference type="GeneID" id="14309120"/>
<reference evidence="5" key="1">
    <citation type="submission" date="2011-12" db="EMBL/GenBank/DDBJ databases">
        <title>Complete sequence of Methanoregula formicicum SMSP.</title>
        <authorList>
            <person name="Lucas S."/>
            <person name="Han J."/>
            <person name="Lapidus A."/>
            <person name="Cheng J.-F."/>
            <person name="Goodwin L."/>
            <person name="Pitluck S."/>
            <person name="Peters L."/>
            <person name="Ovchinnikova G."/>
            <person name="Teshima H."/>
            <person name="Detter J.C."/>
            <person name="Han C."/>
            <person name="Tapia R."/>
            <person name="Land M."/>
            <person name="Hauser L."/>
            <person name="Kyrpides N."/>
            <person name="Ivanova N."/>
            <person name="Pagani I."/>
            <person name="Imachi H."/>
            <person name="Tamaki H."/>
            <person name="Sekiguchi Y."/>
            <person name="Kamagata Y."/>
            <person name="Cadillo-Quiroz H."/>
            <person name="Zinder S."/>
            <person name="Liu W.-T."/>
            <person name="Woyke T."/>
        </authorList>
    </citation>
    <scope>NUCLEOTIDE SEQUENCE [LARGE SCALE GENOMIC DNA]</scope>
    <source>
        <strain evidence="5">DSM 22288 / NBRC 105244 / SMSP</strain>
    </source>
</reference>
<dbReference type="Pfam" id="PF00535">
    <property type="entry name" value="Glycos_transf_2"/>
    <property type="match status" value="1"/>
</dbReference>
<keyword evidence="1" id="KW-0472">Membrane</keyword>
<dbReference type="STRING" id="593750.Metfor_0447"/>
<dbReference type="AlphaFoldDB" id="L0HEI6"/>
<keyword evidence="1" id="KW-1133">Transmembrane helix</keyword>
<feature type="transmembrane region" description="Helical" evidence="1">
    <location>
        <begin position="233"/>
        <end position="256"/>
    </location>
</feature>
<dbReference type="InterPro" id="IPR058718">
    <property type="entry name" value="Agl6_TM_C"/>
</dbReference>
<dbReference type="EMBL" id="CP003167">
    <property type="protein sequence ID" value="AGB01519.1"/>
    <property type="molecule type" value="Genomic_DNA"/>
</dbReference>
<proteinExistence type="predicted"/>